<evidence type="ECO:0000313" key="2">
    <source>
        <dbReference type="EMBL" id="OQR79015.1"/>
    </source>
</evidence>
<evidence type="ECO:0000313" key="3">
    <source>
        <dbReference type="Proteomes" id="UP000192247"/>
    </source>
</evidence>
<dbReference type="Proteomes" id="UP000192247">
    <property type="component" value="Unassembled WGS sequence"/>
</dbReference>
<feature type="compositionally biased region" description="Basic residues" evidence="1">
    <location>
        <begin position="244"/>
        <end position="253"/>
    </location>
</feature>
<feature type="region of interest" description="Disordered" evidence="1">
    <location>
        <begin position="23"/>
        <end position="57"/>
    </location>
</feature>
<feature type="compositionally biased region" description="Polar residues" evidence="1">
    <location>
        <begin position="48"/>
        <end position="57"/>
    </location>
</feature>
<dbReference type="AlphaFoldDB" id="A0A1V9XZV3"/>
<dbReference type="InterPro" id="IPR019129">
    <property type="entry name" value="Folate-sensitive_fs_Fra10Ac1"/>
</dbReference>
<dbReference type="Pfam" id="PF09725">
    <property type="entry name" value="Fra10Ac1"/>
    <property type="match status" value="1"/>
</dbReference>
<dbReference type="STRING" id="418985.A0A1V9XZV3"/>
<comment type="caution">
    <text evidence="2">The sequence shown here is derived from an EMBL/GenBank/DDBJ whole genome shotgun (WGS) entry which is preliminary data.</text>
</comment>
<proteinExistence type="predicted"/>
<feature type="compositionally biased region" description="Polar residues" evidence="1">
    <location>
        <begin position="30"/>
        <end position="41"/>
    </location>
</feature>
<dbReference type="GO" id="GO:0016791">
    <property type="term" value="F:phosphatase activity"/>
    <property type="evidence" value="ECO:0007669"/>
    <property type="project" value="TreeGrafter"/>
</dbReference>
<dbReference type="OrthoDB" id="197967at2759"/>
<reference evidence="2 3" key="1">
    <citation type="journal article" date="2017" name="Gigascience">
        <title>Draft genome of the honey bee ectoparasitic mite, Tropilaelaps mercedesae, is shaped by the parasitic life history.</title>
        <authorList>
            <person name="Dong X."/>
            <person name="Armstrong S.D."/>
            <person name="Xia D."/>
            <person name="Makepeace B.L."/>
            <person name="Darby A.C."/>
            <person name="Kadowaki T."/>
        </authorList>
    </citation>
    <scope>NUCLEOTIDE SEQUENCE [LARGE SCALE GENOMIC DNA]</scope>
    <source>
        <strain evidence="2">Wuxi-XJTLU</strain>
    </source>
</reference>
<evidence type="ECO:0008006" key="4">
    <source>
        <dbReference type="Google" id="ProtNLM"/>
    </source>
</evidence>
<gene>
    <name evidence="2" type="ORF">BIW11_00214</name>
</gene>
<feature type="compositionally biased region" description="Basic residues" evidence="1">
    <location>
        <begin position="279"/>
        <end position="293"/>
    </location>
</feature>
<accession>A0A1V9XZV3</accession>
<name>A0A1V9XZV3_9ACAR</name>
<dbReference type="EMBL" id="MNPL01001584">
    <property type="protein sequence ID" value="OQR79015.1"/>
    <property type="molecule type" value="Genomic_DNA"/>
</dbReference>
<evidence type="ECO:0000256" key="1">
    <source>
        <dbReference type="SAM" id="MobiDB-lite"/>
    </source>
</evidence>
<sequence>MSDAEYTDNLVACSGNDYDSSFESDRGTYRKTNSGLRSTNDILPPSVPSTASSNGDTGNIRVKDCAKHFCSEQSREEKRREKYAILALDAYSRHKKLVNDYFLCYKGQTAQLKRDTSKDKTDTDILKENHRFLWDDADSTSLDLTWGQRLAKKYYDKLFKEYCITDLRFYKENKIAFRWRTNQEVVIGKGQFNCGEKTCKSDTELRSWEVNFAYIERGERKNALVKVRLCDKCSLKLNHRKQRKEVTKIRKKRAAEGLSSNEKHSHSKRSKTNKVQSEKRRKNKFKREKRGHHLIKDSVVSSSSEDEEYEDAERVETIEEKRIKDDNPWAKPAHVEKEPNLEDEYDAFLDDMFL</sequence>
<protein>
    <recommendedName>
        <fullName evidence="4">Protein FRA10AC1-like</fullName>
    </recommendedName>
</protein>
<keyword evidence="3" id="KW-1185">Reference proteome</keyword>
<feature type="region of interest" description="Disordered" evidence="1">
    <location>
        <begin position="244"/>
        <end position="313"/>
    </location>
</feature>
<organism evidence="2 3">
    <name type="scientific">Tropilaelaps mercedesae</name>
    <dbReference type="NCBI Taxonomy" id="418985"/>
    <lineage>
        <taxon>Eukaryota</taxon>
        <taxon>Metazoa</taxon>
        <taxon>Ecdysozoa</taxon>
        <taxon>Arthropoda</taxon>
        <taxon>Chelicerata</taxon>
        <taxon>Arachnida</taxon>
        <taxon>Acari</taxon>
        <taxon>Parasitiformes</taxon>
        <taxon>Mesostigmata</taxon>
        <taxon>Gamasina</taxon>
        <taxon>Dermanyssoidea</taxon>
        <taxon>Laelapidae</taxon>
        <taxon>Tropilaelaps</taxon>
    </lineage>
</organism>
<dbReference type="PANTHER" id="PTHR11567:SF25">
    <property type="entry name" value="PROTEIN FRA10AC1"/>
    <property type="match status" value="1"/>
</dbReference>
<dbReference type="InterPro" id="IPR050645">
    <property type="entry name" value="Histidine_acid_phosphatase"/>
</dbReference>
<dbReference type="PANTHER" id="PTHR11567">
    <property type="entry name" value="ACID PHOSPHATASE-RELATED"/>
    <property type="match status" value="1"/>
</dbReference>
<dbReference type="InParanoid" id="A0A1V9XZV3"/>